<accession>A0A7J5ZZB4</accession>
<keyword evidence="2" id="KW-1185">Reference proteome</keyword>
<organism evidence="1 2">
    <name type="scientific">Ameiurus melas</name>
    <name type="common">Black bullhead</name>
    <name type="synonym">Silurus melas</name>
    <dbReference type="NCBI Taxonomy" id="219545"/>
    <lineage>
        <taxon>Eukaryota</taxon>
        <taxon>Metazoa</taxon>
        <taxon>Chordata</taxon>
        <taxon>Craniata</taxon>
        <taxon>Vertebrata</taxon>
        <taxon>Euteleostomi</taxon>
        <taxon>Actinopterygii</taxon>
        <taxon>Neopterygii</taxon>
        <taxon>Teleostei</taxon>
        <taxon>Ostariophysi</taxon>
        <taxon>Siluriformes</taxon>
        <taxon>Ictaluridae</taxon>
        <taxon>Ameiurus</taxon>
    </lineage>
</organism>
<gene>
    <name evidence="1" type="ORF">AMELA_G00225000</name>
</gene>
<evidence type="ECO:0000313" key="2">
    <source>
        <dbReference type="Proteomes" id="UP000593565"/>
    </source>
</evidence>
<protein>
    <submittedName>
        <fullName evidence="1">Uncharacterized protein</fullName>
    </submittedName>
</protein>
<sequence length="79" mass="9043">MKLITSWRRADFYSPLFIKQTQRMMTLTMKEKLCCAVPLAGYHFLVSWISPHASSSPCVVPCSWKLCTCSTPLYPHICT</sequence>
<name>A0A7J5ZZB4_AMEME</name>
<evidence type="ECO:0000313" key="1">
    <source>
        <dbReference type="EMBL" id="KAF4075974.1"/>
    </source>
</evidence>
<proteinExistence type="predicted"/>
<dbReference type="AlphaFoldDB" id="A0A7J5ZZB4"/>
<dbReference type="EMBL" id="JAAGNN010000020">
    <property type="protein sequence ID" value="KAF4075974.1"/>
    <property type="molecule type" value="Genomic_DNA"/>
</dbReference>
<comment type="caution">
    <text evidence="1">The sequence shown here is derived from an EMBL/GenBank/DDBJ whole genome shotgun (WGS) entry which is preliminary data.</text>
</comment>
<dbReference type="Proteomes" id="UP000593565">
    <property type="component" value="Unassembled WGS sequence"/>
</dbReference>
<reference evidence="1 2" key="1">
    <citation type="submission" date="2020-02" db="EMBL/GenBank/DDBJ databases">
        <title>A chromosome-scale genome assembly of the black bullhead catfish (Ameiurus melas).</title>
        <authorList>
            <person name="Wen M."/>
            <person name="Zham M."/>
            <person name="Cabau C."/>
            <person name="Klopp C."/>
            <person name="Donnadieu C."/>
            <person name="Roques C."/>
            <person name="Bouchez O."/>
            <person name="Lampietro C."/>
            <person name="Jouanno E."/>
            <person name="Herpin A."/>
            <person name="Louis A."/>
            <person name="Berthelot C."/>
            <person name="Parey E."/>
            <person name="Roest-Crollius H."/>
            <person name="Braasch I."/>
            <person name="Postlethwait J."/>
            <person name="Robinson-Rechavi M."/>
            <person name="Echchiki A."/>
            <person name="Begum T."/>
            <person name="Montfort J."/>
            <person name="Schartl M."/>
            <person name="Bobe J."/>
            <person name="Guiguen Y."/>
        </authorList>
    </citation>
    <scope>NUCLEOTIDE SEQUENCE [LARGE SCALE GENOMIC DNA]</scope>
    <source>
        <strain evidence="1">M_S1</strain>
        <tissue evidence="1">Blood</tissue>
    </source>
</reference>